<keyword evidence="2" id="KW-0378">Hydrolase</keyword>
<dbReference type="EMBL" id="JADCTT010000007">
    <property type="protein sequence ID" value="KAF9749698.1"/>
    <property type="molecule type" value="Genomic_DNA"/>
</dbReference>
<dbReference type="PROSITE" id="PS51194">
    <property type="entry name" value="HELICASE_CTER"/>
    <property type="match status" value="1"/>
</dbReference>
<organism evidence="5 6">
    <name type="scientific">Bionectria ochroleuca</name>
    <name type="common">Gliocladium roseum</name>
    <dbReference type="NCBI Taxonomy" id="29856"/>
    <lineage>
        <taxon>Eukaryota</taxon>
        <taxon>Fungi</taxon>
        <taxon>Dikarya</taxon>
        <taxon>Ascomycota</taxon>
        <taxon>Pezizomycotina</taxon>
        <taxon>Sordariomycetes</taxon>
        <taxon>Hypocreomycetidae</taxon>
        <taxon>Hypocreales</taxon>
        <taxon>Bionectriaceae</taxon>
        <taxon>Clonostachys</taxon>
    </lineage>
</organism>
<dbReference type="CDD" id="cd18793">
    <property type="entry name" value="SF2_C_SNF"/>
    <property type="match status" value="1"/>
</dbReference>
<evidence type="ECO:0000313" key="5">
    <source>
        <dbReference type="EMBL" id="KAF9749698.1"/>
    </source>
</evidence>
<evidence type="ECO:0000313" key="6">
    <source>
        <dbReference type="Proteomes" id="UP000616885"/>
    </source>
</evidence>
<sequence>MKKLVEDVGRNLWETKSIIFSCWTRTLHLVSRHLRDAKIPFLCIDGNCPLQKRQENLEMFEKSNEKPVLIMTTGTGAFGLNLTCANRIFIVELQWNPSVEYQAIARAIRFGQKNEVQVMRYIIRHTVEEEMRKQQQWKKQLATFGFEEPVDEMDVEVQQP</sequence>
<dbReference type="InterPro" id="IPR027417">
    <property type="entry name" value="P-loop_NTPase"/>
</dbReference>
<reference evidence="5" key="1">
    <citation type="submission" date="2020-10" db="EMBL/GenBank/DDBJ databases">
        <title>High-Quality Genome Resource of Clonostachys rosea strain S41 by Oxford Nanopore Long-Read Sequencing.</title>
        <authorList>
            <person name="Wang H."/>
        </authorList>
    </citation>
    <scope>NUCLEOTIDE SEQUENCE</scope>
    <source>
        <strain evidence="5">S41</strain>
    </source>
</reference>
<feature type="domain" description="Helicase C-terminal" evidence="4">
    <location>
        <begin position="4"/>
        <end position="156"/>
    </location>
</feature>
<dbReference type="GO" id="GO:0005634">
    <property type="term" value="C:nucleus"/>
    <property type="evidence" value="ECO:0007669"/>
    <property type="project" value="TreeGrafter"/>
</dbReference>
<dbReference type="GO" id="GO:0006281">
    <property type="term" value="P:DNA repair"/>
    <property type="evidence" value="ECO:0007669"/>
    <property type="project" value="TreeGrafter"/>
</dbReference>
<dbReference type="PANTHER" id="PTHR45626">
    <property type="entry name" value="TRANSCRIPTION TERMINATION FACTOR 2-RELATED"/>
    <property type="match status" value="1"/>
</dbReference>
<dbReference type="AlphaFoldDB" id="A0A8H7N5X6"/>
<dbReference type="InterPro" id="IPR050628">
    <property type="entry name" value="SNF2_RAD54_helicase_TF"/>
</dbReference>
<keyword evidence="3" id="KW-0067">ATP-binding</keyword>
<dbReference type="GO" id="GO:0005524">
    <property type="term" value="F:ATP binding"/>
    <property type="evidence" value="ECO:0007669"/>
    <property type="project" value="UniProtKB-KW"/>
</dbReference>
<dbReference type="GO" id="GO:0008094">
    <property type="term" value="F:ATP-dependent activity, acting on DNA"/>
    <property type="evidence" value="ECO:0007669"/>
    <property type="project" value="TreeGrafter"/>
</dbReference>
<evidence type="ECO:0000259" key="4">
    <source>
        <dbReference type="PROSITE" id="PS51194"/>
    </source>
</evidence>
<dbReference type="InterPro" id="IPR001650">
    <property type="entry name" value="Helicase_C-like"/>
</dbReference>
<dbReference type="SMART" id="SM00490">
    <property type="entry name" value="HELICc"/>
    <property type="match status" value="1"/>
</dbReference>
<dbReference type="Pfam" id="PF00271">
    <property type="entry name" value="Helicase_C"/>
    <property type="match status" value="1"/>
</dbReference>
<dbReference type="Gene3D" id="3.40.50.300">
    <property type="entry name" value="P-loop containing nucleotide triphosphate hydrolases"/>
    <property type="match status" value="1"/>
</dbReference>
<comment type="caution">
    <text evidence="5">The sequence shown here is derived from an EMBL/GenBank/DDBJ whole genome shotgun (WGS) entry which is preliminary data.</text>
</comment>
<protein>
    <recommendedName>
        <fullName evidence="4">Helicase C-terminal domain-containing protein</fullName>
    </recommendedName>
</protein>
<accession>A0A8H7N5X6</accession>
<evidence type="ECO:0000256" key="3">
    <source>
        <dbReference type="ARBA" id="ARBA00022840"/>
    </source>
</evidence>
<keyword evidence="1" id="KW-0547">Nucleotide-binding</keyword>
<dbReference type="PANTHER" id="PTHR45626:SF22">
    <property type="entry name" value="DNA REPAIR PROTEIN RAD5"/>
    <property type="match status" value="1"/>
</dbReference>
<name>A0A8H7N5X6_BIOOC</name>
<gene>
    <name evidence="5" type="ORF">IM811_015725</name>
</gene>
<dbReference type="GO" id="GO:0016787">
    <property type="term" value="F:hydrolase activity"/>
    <property type="evidence" value="ECO:0007669"/>
    <property type="project" value="UniProtKB-KW"/>
</dbReference>
<evidence type="ECO:0000256" key="2">
    <source>
        <dbReference type="ARBA" id="ARBA00022801"/>
    </source>
</evidence>
<dbReference type="SUPFAM" id="SSF52540">
    <property type="entry name" value="P-loop containing nucleoside triphosphate hydrolases"/>
    <property type="match status" value="1"/>
</dbReference>
<proteinExistence type="predicted"/>
<dbReference type="Proteomes" id="UP000616885">
    <property type="component" value="Unassembled WGS sequence"/>
</dbReference>
<dbReference type="InterPro" id="IPR049730">
    <property type="entry name" value="SNF2/RAD54-like_C"/>
</dbReference>
<evidence type="ECO:0000256" key="1">
    <source>
        <dbReference type="ARBA" id="ARBA00022741"/>
    </source>
</evidence>